<dbReference type="EMBL" id="MNPJ01000019">
    <property type="protein sequence ID" value="OQS54644.1"/>
    <property type="molecule type" value="Genomic_DNA"/>
</dbReference>
<keyword evidence="2" id="KW-1185">Reference proteome</keyword>
<proteinExistence type="predicted"/>
<organism evidence="1 2">
    <name type="scientific">Ecytonucleospora hepatopenaei</name>
    <dbReference type="NCBI Taxonomy" id="646526"/>
    <lineage>
        <taxon>Eukaryota</taxon>
        <taxon>Fungi</taxon>
        <taxon>Fungi incertae sedis</taxon>
        <taxon>Microsporidia</taxon>
        <taxon>Enterocytozoonidae</taxon>
        <taxon>Ecytonucleospora</taxon>
    </lineage>
</organism>
<dbReference type="AlphaFoldDB" id="A0A1W0E5W3"/>
<evidence type="ECO:0000313" key="1">
    <source>
        <dbReference type="EMBL" id="OQS54644.1"/>
    </source>
</evidence>
<protein>
    <submittedName>
        <fullName evidence="1">Uncharacterized protein</fullName>
    </submittedName>
</protein>
<sequence length="203" mass="24297">MDLFTIADKCKLIGFTTGNDIHKIGIFTVNENNKVSKKIDFDHKKHFYKNSKTYEMPFANNVYNSFDNIYINKEHCDLFIFEKNNKFKITLFNKNQEHIKTYDEEFIVAPMLIYNADKKQYYFISQMHNDVINWYKIKEDKLEESNEFKIENKNLYKYHSSAIIDLYANLKPVVAFETVRNGTKFLTIYAIENTEFFLLMSIF</sequence>
<accession>A0A1W0E5W3</accession>
<dbReference type="Proteomes" id="UP000192758">
    <property type="component" value="Unassembled WGS sequence"/>
</dbReference>
<name>A0A1W0E5W3_9MICR</name>
<dbReference type="VEuPathDB" id="MicrosporidiaDB:EHP00_142"/>
<evidence type="ECO:0000313" key="2">
    <source>
        <dbReference type="Proteomes" id="UP000192758"/>
    </source>
</evidence>
<gene>
    <name evidence="1" type="ORF">EHP00_142</name>
</gene>
<comment type="caution">
    <text evidence="1">The sequence shown here is derived from an EMBL/GenBank/DDBJ whole genome shotgun (WGS) entry which is preliminary data.</text>
</comment>
<reference evidence="1 2" key="1">
    <citation type="journal article" date="2017" name="Environ. Microbiol.">
        <title>Decay of the glycolytic pathway and adaptation to intranuclear parasitism within Enterocytozoonidae microsporidia.</title>
        <authorList>
            <person name="Wiredu Boakye D."/>
            <person name="Jaroenlak P."/>
            <person name="Prachumwat A."/>
            <person name="Williams T.A."/>
            <person name="Bateman K.S."/>
            <person name="Itsathitphaisarn O."/>
            <person name="Sritunyalucksana K."/>
            <person name="Paszkiewicz K.H."/>
            <person name="Moore K.A."/>
            <person name="Stentiford G.D."/>
            <person name="Williams B.A."/>
        </authorList>
    </citation>
    <scope>NUCLEOTIDE SEQUENCE [LARGE SCALE GENOMIC DNA]</scope>
    <source>
        <strain evidence="1 2">TH1</strain>
    </source>
</reference>